<accession>A0A931AJR4</accession>
<gene>
    <name evidence="2" type="ORF">ITP53_50995</name>
</gene>
<organism evidence="2 3">
    <name type="scientific">Nonomuraea cypriaca</name>
    <dbReference type="NCBI Taxonomy" id="1187855"/>
    <lineage>
        <taxon>Bacteria</taxon>
        <taxon>Bacillati</taxon>
        <taxon>Actinomycetota</taxon>
        <taxon>Actinomycetes</taxon>
        <taxon>Streptosporangiales</taxon>
        <taxon>Streptosporangiaceae</taxon>
        <taxon>Nonomuraea</taxon>
    </lineage>
</organism>
<name>A0A931AJR4_9ACTN</name>
<evidence type="ECO:0000313" key="3">
    <source>
        <dbReference type="Proteomes" id="UP000605361"/>
    </source>
</evidence>
<dbReference type="GO" id="GO:0006508">
    <property type="term" value="P:proteolysis"/>
    <property type="evidence" value="ECO:0007669"/>
    <property type="project" value="InterPro"/>
</dbReference>
<dbReference type="GO" id="GO:0008270">
    <property type="term" value="F:zinc ion binding"/>
    <property type="evidence" value="ECO:0007669"/>
    <property type="project" value="InterPro"/>
</dbReference>
<dbReference type="Proteomes" id="UP000605361">
    <property type="component" value="Unassembled WGS sequence"/>
</dbReference>
<sequence length="333" mass="36097">MSDGGSGYLETLRSIAEMAGSVEADKSPETSEGLAMPHDGVAPGSCVLKRLPARLLVRAAEIAIHVNPLNAPHLVGMGGVTSNGRAVPSPQRISVVRQKYWGPSARQLPVSFMEDTPIDLQDRIIAHLNAWAQTSCVSFVRTNDVGTVRISRGPGGYYSYLGTDVLLIPQGQQTMNLEGFTMQTSEAEYRRVVRHEAGHTLGFPHEHMRGGLVARIDRDKAYVWFWENYGWDPLTVDQQVLTPLDEASLFGTPVDQTSIMCYQLPASITKDGQPIVGGLDINTADYLFAGSIYPKLALQMAPGQAADWDEKDDVMAPDVHAGLRQTGLAPAGV</sequence>
<dbReference type="SMART" id="SM00235">
    <property type="entry name" value="ZnMc"/>
    <property type="match status" value="1"/>
</dbReference>
<dbReference type="PANTHER" id="PTHR10127">
    <property type="entry name" value="DISCOIDIN, CUB, EGF, LAMININ , AND ZINC METALLOPROTEASE DOMAIN CONTAINING"/>
    <property type="match status" value="1"/>
</dbReference>
<evidence type="ECO:0000313" key="2">
    <source>
        <dbReference type="EMBL" id="MBF8193871.1"/>
    </source>
</evidence>
<dbReference type="InterPro" id="IPR024079">
    <property type="entry name" value="MetalloPept_cat_dom_sf"/>
</dbReference>
<proteinExistence type="predicted"/>
<dbReference type="PANTHER" id="PTHR10127:SF850">
    <property type="entry name" value="METALLOENDOPEPTIDASE"/>
    <property type="match status" value="1"/>
</dbReference>
<dbReference type="EMBL" id="JADOGI010000327">
    <property type="protein sequence ID" value="MBF8193871.1"/>
    <property type="molecule type" value="Genomic_DNA"/>
</dbReference>
<evidence type="ECO:0000259" key="1">
    <source>
        <dbReference type="SMART" id="SM00235"/>
    </source>
</evidence>
<comment type="caution">
    <text evidence="2">The sequence shown here is derived from an EMBL/GenBank/DDBJ whole genome shotgun (WGS) entry which is preliminary data.</text>
</comment>
<dbReference type="InterPro" id="IPR001506">
    <property type="entry name" value="Peptidase_M12A"/>
</dbReference>
<dbReference type="SUPFAM" id="SSF55486">
    <property type="entry name" value="Metalloproteases ('zincins'), catalytic domain"/>
    <property type="match status" value="1"/>
</dbReference>
<dbReference type="Gene3D" id="3.40.390.10">
    <property type="entry name" value="Collagenase (Catalytic Domain)"/>
    <property type="match status" value="1"/>
</dbReference>
<protein>
    <submittedName>
        <fullName evidence="2">Peptidase M12</fullName>
    </submittedName>
</protein>
<reference evidence="2" key="1">
    <citation type="submission" date="2020-11" db="EMBL/GenBank/DDBJ databases">
        <title>Whole-genome analyses of Nonomuraea sp. K274.</title>
        <authorList>
            <person name="Veyisoglu A."/>
        </authorList>
    </citation>
    <scope>NUCLEOTIDE SEQUENCE</scope>
    <source>
        <strain evidence="2">K274</strain>
    </source>
</reference>
<keyword evidence="3" id="KW-1185">Reference proteome</keyword>
<dbReference type="GO" id="GO:0004222">
    <property type="term" value="F:metalloendopeptidase activity"/>
    <property type="evidence" value="ECO:0007669"/>
    <property type="project" value="InterPro"/>
</dbReference>
<feature type="domain" description="Peptidase metallopeptidase" evidence="1">
    <location>
        <begin position="97"/>
        <end position="231"/>
    </location>
</feature>
<dbReference type="AlphaFoldDB" id="A0A931AJR4"/>
<dbReference type="Pfam" id="PF01400">
    <property type="entry name" value="Astacin"/>
    <property type="match status" value="1"/>
</dbReference>
<dbReference type="InterPro" id="IPR006026">
    <property type="entry name" value="Peptidase_Metallo"/>
</dbReference>